<dbReference type="Proteomes" id="UP000001542">
    <property type="component" value="Unassembled WGS sequence"/>
</dbReference>
<keyword evidence="2" id="KW-1133">Transmembrane helix</keyword>
<keyword evidence="2" id="KW-0472">Membrane</keyword>
<dbReference type="Pfam" id="PF03009">
    <property type="entry name" value="GDPD"/>
    <property type="match status" value="1"/>
</dbReference>
<dbReference type="InterPro" id="IPR030395">
    <property type="entry name" value="GP_PDE_dom"/>
</dbReference>
<feature type="transmembrane region" description="Helical" evidence="2">
    <location>
        <begin position="7"/>
        <end position="24"/>
    </location>
</feature>
<gene>
    <name evidence="4" type="ORF">TVAG_058410</name>
</gene>
<dbReference type="GO" id="GO:0008081">
    <property type="term" value="F:phosphoric diester hydrolase activity"/>
    <property type="evidence" value="ECO:0007669"/>
    <property type="project" value="InterPro"/>
</dbReference>
<dbReference type="VEuPathDB" id="TrichDB:TVAG_058410"/>
<keyword evidence="5" id="KW-1185">Reference proteome</keyword>
<dbReference type="PANTHER" id="PTHR22958">
    <property type="entry name" value="GLYCEROPHOSPHORYL DIESTER PHOSPHODIESTERASE"/>
    <property type="match status" value="1"/>
</dbReference>
<dbReference type="VEuPathDB" id="TrichDB:TVAGG3_0586790"/>
<accession>A2EQA1</accession>
<dbReference type="PROSITE" id="PS51704">
    <property type="entry name" value="GP_PDE"/>
    <property type="match status" value="1"/>
</dbReference>
<dbReference type="PANTHER" id="PTHR22958:SF1">
    <property type="entry name" value="GLYCEROPHOSPHOCHOLINE PHOSPHODIESTERASE GPCPD1"/>
    <property type="match status" value="1"/>
</dbReference>
<evidence type="ECO:0000256" key="2">
    <source>
        <dbReference type="SAM" id="Phobius"/>
    </source>
</evidence>
<dbReference type="Gene3D" id="3.20.20.190">
    <property type="entry name" value="Phosphatidylinositol (PI) phosphodiesterase"/>
    <property type="match status" value="1"/>
</dbReference>
<dbReference type="InterPro" id="IPR051578">
    <property type="entry name" value="GDPD"/>
</dbReference>
<dbReference type="eggNOG" id="KOG2421">
    <property type="taxonomic scope" value="Eukaryota"/>
</dbReference>
<dbReference type="PROSITE" id="PS50007">
    <property type="entry name" value="PIPLC_X_DOMAIN"/>
    <property type="match status" value="1"/>
</dbReference>
<evidence type="ECO:0000256" key="1">
    <source>
        <dbReference type="ARBA" id="ARBA00022801"/>
    </source>
</evidence>
<dbReference type="InterPro" id="IPR017946">
    <property type="entry name" value="PLC-like_Pdiesterase_TIM-brl"/>
</dbReference>
<keyword evidence="1" id="KW-0378">Hydrolase</keyword>
<reference evidence="4" key="2">
    <citation type="journal article" date="2007" name="Science">
        <title>Draft genome sequence of the sexually transmitted pathogen Trichomonas vaginalis.</title>
        <authorList>
            <person name="Carlton J.M."/>
            <person name="Hirt R.P."/>
            <person name="Silva J.C."/>
            <person name="Delcher A.L."/>
            <person name="Schatz M."/>
            <person name="Zhao Q."/>
            <person name="Wortman J.R."/>
            <person name="Bidwell S.L."/>
            <person name="Alsmark U.C.M."/>
            <person name="Besteiro S."/>
            <person name="Sicheritz-Ponten T."/>
            <person name="Noel C.J."/>
            <person name="Dacks J.B."/>
            <person name="Foster P.G."/>
            <person name="Simillion C."/>
            <person name="Van de Peer Y."/>
            <person name="Miranda-Saavedra D."/>
            <person name="Barton G.J."/>
            <person name="Westrop G.D."/>
            <person name="Mueller S."/>
            <person name="Dessi D."/>
            <person name="Fiori P.L."/>
            <person name="Ren Q."/>
            <person name="Paulsen I."/>
            <person name="Zhang H."/>
            <person name="Bastida-Corcuera F.D."/>
            <person name="Simoes-Barbosa A."/>
            <person name="Brown M.T."/>
            <person name="Hayes R.D."/>
            <person name="Mukherjee M."/>
            <person name="Okumura C.Y."/>
            <person name="Schneider R."/>
            <person name="Smith A.J."/>
            <person name="Vanacova S."/>
            <person name="Villalvazo M."/>
            <person name="Haas B.J."/>
            <person name="Pertea M."/>
            <person name="Feldblyum T.V."/>
            <person name="Utterback T.R."/>
            <person name="Shu C.L."/>
            <person name="Osoegawa K."/>
            <person name="de Jong P.J."/>
            <person name="Hrdy I."/>
            <person name="Horvathova L."/>
            <person name="Zubacova Z."/>
            <person name="Dolezal P."/>
            <person name="Malik S.B."/>
            <person name="Logsdon J.M. Jr."/>
            <person name="Henze K."/>
            <person name="Gupta A."/>
            <person name="Wang C.C."/>
            <person name="Dunne R.L."/>
            <person name="Upcroft J.A."/>
            <person name="Upcroft P."/>
            <person name="White O."/>
            <person name="Salzberg S.L."/>
            <person name="Tang P."/>
            <person name="Chiu C.-H."/>
            <person name="Lee Y.-S."/>
            <person name="Embley T.M."/>
            <person name="Coombs G.H."/>
            <person name="Mottram J.C."/>
            <person name="Tachezy J."/>
            <person name="Fraser-Liggett C.M."/>
            <person name="Johnson P.J."/>
        </authorList>
    </citation>
    <scope>NUCLEOTIDE SEQUENCE [LARGE SCALE GENOMIC DNA]</scope>
    <source>
        <strain evidence="4">G3</strain>
    </source>
</reference>
<evidence type="ECO:0000313" key="5">
    <source>
        <dbReference type="Proteomes" id="UP000001542"/>
    </source>
</evidence>
<dbReference type="GO" id="GO:0046475">
    <property type="term" value="P:glycerophospholipid catabolic process"/>
    <property type="evidence" value="ECO:0000318"/>
    <property type="project" value="GO_Central"/>
</dbReference>
<reference evidence="4" key="1">
    <citation type="submission" date="2006-10" db="EMBL/GenBank/DDBJ databases">
        <authorList>
            <person name="Amadeo P."/>
            <person name="Zhao Q."/>
            <person name="Wortman J."/>
            <person name="Fraser-Liggett C."/>
            <person name="Carlton J."/>
        </authorList>
    </citation>
    <scope>NUCLEOTIDE SEQUENCE</scope>
    <source>
        <strain evidence="4">G3</strain>
    </source>
</reference>
<dbReference type="KEGG" id="tva:4763050"/>
<dbReference type="RefSeq" id="XP_001317407.1">
    <property type="nucleotide sequence ID" value="XM_001317372.1"/>
</dbReference>
<dbReference type="SMR" id="A2EQA1"/>
<proteinExistence type="predicted"/>
<sequence length="373" mass="42838">MIQYQKVLIYTVNTITCFSLVSIMKKIQLKIPFEFENKSDAFEIEFNTLRNYNHLELTSKSNCFINIDAIIIDDPKIDLPGPTINNLPDRFVIGHRGAGNNQIVHDFLENTIPSFHEAYKNGARCVEMDVQLANGGIPIVIHPFLVTLPHKSATGRDPIKIDEKGNYLYCNQDITVEEHQESGLNTEYNTLRCTYSGVLTQLPEDLSILTEVKYPCSKELEKMIPFEERNAYVDILLKELKEHGKNRTVILGSFDPTLVISFAVRQKRYPVALLINPSNGEELSHVRDRIRTFFPLLEKLGIAYISTDPRNLLPECKIIDEATKLNISFMTYYYQEQTKEYYEMLMNHGIASIISDYIQPYNEAVEKLKKVGK</sequence>
<dbReference type="AlphaFoldDB" id="A2EQA1"/>
<name>A2EQA1_TRIV3</name>
<feature type="domain" description="GP-PDE" evidence="3">
    <location>
        <begin position="90"/>
        <end position="365"/>
    </location>
</feature>
<dbReference type="OrthoDB" id="1058301at2759"/>
<evidence type="ECO:0000259" key="3">
    <source>
        <dbReference type="PROSITE" id="PS51704"/>
    </source>
</evidence>
<dbReference type="EMBL" id="DS113455">
    <property type="protein sequence ID" value="EAY05184.1"/>
    <property type="molecule type" value="Genomic_DNA"/>
</dbReference>
<organism evidence="4 5">
    <name type="scientific">Trichomonas vaginalis (strain ATCC PRA-98 / G3)</name>
    <dbReference type="NCBI Taxonomy" id="412133"/>
    <lineage>
        <taxon>Eukaryota</taxon>
        <taxon>Metamonada</taxon>
        <taxon>Parabasalia</taxon>
        <taxon>Trichomonadida</taxon>
        <taxon>Trichomonadidae</taxon>
        <taxon>Trichomonas</taxon>
    </lineage>
</organism>
<evidence type="ECO:0000313" key="4">
    <source>
        <dbReference type="EMBL" id="EAY05184.1"/>
    </source>
</evidence>
<keyword evidence="2" id="KW-0812">Transmembrane</keyword>
<dbReference type="InParanoid" id="A2EQA1"/>
<dbReference type="CDD" id="cd08572">
    <property type="entry name" value="GDPD_GDE5_like"/>
    <property type="match status" value="1"/>
</dbReference>
<dbReference type="SUPFAM" id="SSF51695">
    <property type="entry name" value="PLC-like phosphodiesterases"/>
    <property type="match status" value="1"/>
</dbReference>
<dbReference type="STRING" id="5722.A2EQA1"/>
<protein>
    <submittedName>
        <fullName evidence="4">Glycerophosphoryl diester phosphodiesterase family protein</fullName>
    </submittedName>
</protein>